<keyword evidence="8 14" id="KW-0808">Transferase</keyword>
<comment type="similarity">
    <text evidence="4 14 15">Belongs to the prokaryotic pantothenate kinase family.</text>
</comment>
<keyword evidence="11 14" id="KW-0067">ATP-binding</keyword>
<keyword evidence="12 14" id="KW-0173">Coenzyme A biosynthesis</keyword>
<evidence type="ECO:0000313" key="17">
    <source>
        <dbReference type="EMBL" id="CAA9272848.1"/>
    </source>
</evidence>
<evidence type="ECO:0000259" key="16">
    <source>
        <dbReference type="Pfam" id="PF00485"/>
    </source>
</evidence>
<evidence type="ECO:0000256" key="10">
    <source>
        <dbReference type="ARBA" id="ARBA00022777"/>
    </source>
</evidence>
<dbReference type="InterPro" id="IPR006083">
    <property type="entry name" value="PRK/URK"/>
</dbReference>
<dbReference type="AlphaFoldDB" id="A0A6J4J7I1"/>
<dbReference type="GO" id="GO:0005737">
    <property type="term" value="C:cytoplasm"/>
    <property type="evidence" value="ECO:0007669"/>
    <property type="project" value="UniProtKB-SubCell"/>
</dbReference>
<dbReference type="HAMAP" id="MF_00215">
    <property type="entry name" value="Pantothen_kinase_1"/>
    <property type="match status" value="1"/>
</dbReference>
<dbReference type="InterPro" id="IPR004566">
    <property type="entry name" value="PanK"/>
</dbReference>
<dbReference type="UniPathway" id="UPA00241">
    <property type="reaction ID" value="UER00352"/>
</dbReference>
<dbReference type="Gene3D" id="3.40.50.300">
    <property type="entry name" value="P-loop containing nucleotide triphosphate hydrolases"/>
    <property type="match status" value="1"/>
</dbReference>
<evidence type="ECO:0000256" key="4">
    <source>
        <dbReference type="ARBA" id="ARBA00006087"/>
    </source>
</evidence>
<dbReference type="EC" id="2.7.1.33" evidence="5 14"/>
<evidence type="ECO:0000256" key="2">
    <source>
        <dbReference type="ARBA" id="ARBA00004496"/>
    </source>
</evidence>
<proteinExistence type="inferred from homology"/>
<evidence type="ECO:0000256" key="3">
    <source>
        <dbReference type="ARBA" id="ARBA00005225"/>
    </source>
</evidence>
<comment type="pathway">
    <text evidence="3 14 15">Cofactor biosynthesis; coenzyme A biosynthesis; CoA from (R)-pantothenate: step 1/5.</text>
</comment>
<evidence type="ECO:0000256" key="11">
    <source>
        <dbReference type="ARBA" id="ARBA00022840"/>
    </source>
</evidence>
<dbReference type="SUPFAM" id="SSF52540">
    <property type="entry name" value="P-loop containing nucleoside triphosphate hydrolases"/>
    <property type="match status" value="1"/>
</dbReference>
<dbReference type="PIRSF" id="PIRSF000545">
    <property type="entry name" value="Pantothenate_kin"/>
    <property type="match status" value="1"/>
</dbReference>
<dbReference type="GO" id="GO:0005524">
    <property type="term" value="F:ATP binding"/>
    <property type="evidence" value="ECO:0007669"/>
    <property type="project" value="UniProtKB-UniRule"/>
</dbReference>
<keyword evidence="9 14" id="KW-0547">Nucleotide-binding</keyword>
<keyword evidence="10 14" id="KW-0418">Kinase</keyword>
<protein>
    <recommendedName>
        <fullName evidence="6 14">Pantothenate kinase</fullName>
        <ecNumber evidence="5 14">2.7.1.33</ecNumber>
    </recommendedName>
    <alternativeName>
        <fullName evidence="13 14">Pantothenic acid kinase</fullName>
    </alternativeName>
</protein>
<organism evidence="17">
    <name type="scientific">uncultured Blastococcus sp</name>
    <dbReference type="NCBI Taxonomy" id="217144"/>
    <lineage>
        <taxon>Bacteria</taxon>
        <taxon>Bacillati</taxon>
        <taxon>Actinomycetota</taxon>
        <taxon>Actinomycetes</taxon>
        <taxon>Geodermatophilales</taxon>
        <taxon>Geodermatophilaceae</taxon>
        <taxon>Blastococcus</taxon>
        <taxon>environmental samples</taxon>
    </lineage>
</organism>
<dbReference type="Pfam" id="PF00485">
    <property type="entry name" value="PRK"/>
    <property type="match status" value="1"/>
</dbReference>
<evidence type="ECO:0000256" key="14">
    <source>
        <dbReference type="HAMAP-Rule" id="MF_00215"/>
    </source>
</evidence>
<dbReference type="GO" id="GO:0015937">
    <property type="term" value="P:coenzyme A biosynthetic process"/>
    <property type="evidence" value="ECO:0007669"/>
    <property type="project" value="UniProtKB-UniRule"/>
</dbReference>
<feature type="binding site" evidence="14">
    <location>
        <begin position="105"/>
        <end position="112"/>
    </location>
    <ligand>
        <name>ATP</name>
        <dbReference type="ChEBI" id="CHEBI:30616"/>
    </ligand>
</feature>
<dbReference type="CDD" id="cd02025">
    <property type="entry name" value="PanK"/>
    <property type="match status" value="1"/>
</dbReference>
<evidence type="ECO:0000256" key="7">
    <source>
        <dbReference type="ARBA" id="ARBA00022490"/>
    </source>
</evidence>
<evidence type="ECO:0000256" key="5">
    <source>
        <dbReference type="ARBA" id="ARBA00012102"/>
    </source>
</evidence>
<name>A0A6J4J7I1_9ACTN</name>
<comment type="subcellular location">
    <subcellularLocation>
        <location evidence="2 14 15">Cytoplasm</location>
    </subcellularLocation>
</comment>
<evidence type="ECO:0000256" key="6">
    <source>
        <dbReference type="ARBA" id="ARBA00015080"/>
    </source>
</evidence>
<feature type="domain" description="Phosphoribulokinase/uridine kinase" evidence="16">
    <location>
        <begin position="100"/>
        <end position="242"/>
    </location>
</feature>
<evidence type="ECO:0000256" key="12">
    <source>
        <dbReference type="ARBA" id="ARBA00022993"/>
    </source>
</evidence>
<evidence type="ECO:0000256" key="1">
    <source>
        <dbReference type="ARBA" id="ARBA00001206"/>
    </source>
</evidence>
<accession>A0A6J4J7I1</accession>
<keyword evidence="7 14" id="KW-0963">Cytoplasm</keyword>
<gene>
    <name evidence="14" type="primary">coaA</name>
    <name evidence="17" type="ORF">AVDCRST_MAG52-3344</name>
</gene>
<reference evidence="17" key="1">
    <citation type="submission" date="2020-02" db="EMBL/GenBank/DDBJ databases">
        <authorList>
            <person name="Meier V. D."/>
        </authorList>
    </citation>
    <scope>NUCLEOTIDE SEQUENCE</scope>
    <source>
        <strain evidence="17">AVDCRST_MAG52</strain>
    </source>
</reference>
<dbReference type="EMBL" id="CADCTN010000227">
    <property type="protein sequence ID" value="CAA9272848.1"/>
    <property type="molecule type" value="Genomic_DNA"/>
</dbReference>
<dbReference type="InterPro" id="IPR027417">
    <property type="entry name" value="P-loop_NTPase"/>
</dbReference>
<sequence length="327" mass="35876">MQPDGRHDGRVTAGPSSSISPYAVFDRASWRALAAGSRLPLDEAELRELATLGDRIDLDEVATVYLPLAELLDLHVAASRRLWAAQSEFLGNSTAKVPFVIAVAGSVAVGKSTTSRLLQRLLAAAPGSPRVDLVTTDGFLHPNAVLEARGLLGRKGFPESYDRRALVRFLADVKSGREEVSAPVYDHQSYDIVPGARQAVDRPDILVLEGLNVLQAGGRADGTAPQVFLSDFFDFSVYVDAGEADIQRWYVERFLALRRTAFRDTTAYFHRFADISDGQARETAQDIWDAVNGPNLRSNIAPTRSRARLVLQKAADHSVRRVLLRKL</sequence>
<evidence type="ECO:0000256" key="9">
    <source>
        <dbReference type="ARBA" id="ARBA00022741"/>
    </source>
</evidence>
<comment type="catalytic activity">
    <reaction evidence="1 14 15">
        <text>(R)-pantothenate + ATP = (R)-4'-phosphopantothenate + ADP + H(+)</text>
        <dbReference type="Rhea" id="RHEA:16373"/>
        <dbReference type="ChEBI" id="CHEBI:10986"/>
        <dbReference type="ChEBI" id="CHEBI:15378"/>
        <dbReference type="ChEBI" id="CHEBI:29032"/>
        <dbReference type="ChEBI" id="CHEBI:30616"/>
        <dbReference type="ChEBI" id="CHEBI:456216"/>
        <dbReference type="EC" id="2.7.1.33"/>
    </reaction>
</comment>
<evidence type="ECO:0000256" key="13">
    <source>
        <dbReference type="ARBA" id="ARBA00032866"/>
    </source>
</evidence>
<dbReference type="NCBIfam" id="TIGR00554">
    <property type="entry name" value="panK_bact"/>
    <property type="match status" value="1"/>
</dbReference>
<dbReference type="PANTHER" id="PTHR10285">
    <property type="entry name" value="URIDINE KINASE"/>
    <property type="match status" value="1"/>
</dbReference>
<dbReference type="GO" id="GO:0004594">
    <property type="term" value="F:pantothenate kinase activity"/>
    <property type="evidence" value="ECO:0007669"/>
    <property type="project" value="UniProtKB-UniRule"/>
</dbReference>
<evidence type="ECO:0000256" key="15">
    <source>
        <dbReference type="RuleBase" id="RU003530"/>
    </source>
</evidence>
<evidence type="ECO:0000256" key="8">
    <source>
        <dbReference type="ARBA" id="ARBA00022679"/>
    </source>
</evidence>